<organism evidence="3">
    <name type="scientific">Rodentolepis nana</name>
    <name type="common">Dwarf tapeworm</name>
    <name type="synonym">Hymenolepis nana</name>
    <dbReference type="NCBI Taxonomy" id="102285"/>
    <lineage>
        <taxon>Eukaryota</taxon>
        <taxon>Metazoa</taxon>
        <taxon>Spiralia</taxon>
        <taxon>Lophotrochozoa</taxon>
        <taxon>Platyhelminthes</taxon>
        <taxon>Cestoda</taxon>
        <taxon>Eucestoda</taxon>
        <taxon>Cyclophyllidea</taxon>
        <taxon>Hymenolepididae</taxon>
        <taxon>Rodentolepis</taxon>
    </lineage>
</organism>
<dbReference type="EMBL" id="UZAE01015245">
    <property type="protein sequence ID" value="VDO15500.1"/>
    <property type="molecule type" value="Genomic_DNA"/>
</dbReference>
<reference evidence="3" key="1">
    <citation type="submission" date="2017-02" db="UniProtKB">
        <authorList>
            <consortium name="WormBaseParasite"/>
        </authorList>
    </citation>
    <scope>IDENTIFICATION</scope>
</reference>
<dbReference type="Proteomes" id="UP000278807">
    <property type="component" value="Unassembled WGS sequence"/>
</dbReference>
<evidence type="ECO:0000313" key="1">
    <source>
        <dbReference type="EMBL" id="VDO15500.1"/>
    </source>
</evidence>
<dbReference type="AlphaFoldDB" id="A0A0R3TZM8"/>
<sequence length="80" mass="9419">MRSSSRGLKYFCILYSPFHFLEVRIRSRLLSGEHDEVHSPTPTIPPQQFQYLSHLYPKFCYTKAEGLSSPLNWLVLYINL</sequence>
<accession>A0A0R3TZM8</accession>
<proteinExistence type="predicted"/>
<keyword evidence="2" id="KW-1185">Reference proteome</keyword>
<protein>
    <submittedName>
        <fullName evidence="3">Ovule protein</fullName>
    </submittedName>
</protein>
<evidence type="ECO:0000313" key="2">
    <source>
        <dbReference type="Proteomes" id="UP000278807"/>
    </source>
</evidence>
<gene>
    <name evidence="1" type="ORF">HNAJ_LOCUS13301</name>
</gene>
<evidence type="ECO:0000313" key="3">
    <source>
        <dbReference type="WBParaSite" id="HNAJ_0001332701-mRNA-1"/>
    </source>
</evidence>
<reference evidence="1 2" key="2">
    <citation type="submission" date="2018-11" db="EMBL/GenBank/DDBJ databases">
        <authorList>
            <consortium name="Pathogen Informatics"/>
        </authorList>
    </citation>
    <scope>NUCLEOTIDE SEQUENCE [LARGE SCALE GENOMIC DNA]</scope>
</reference>
<dbReference type="WBParaSite" id="HNAJ_0001332701-mRNA-1">
    <property type="protein sequence ID" value="HNAJ_0001332701-mRNA-1"/>
    <property type="gene ID" value="HNAJ_0001332701"/>
</dbReference>
<name>A0A0R3TZM8_RODNA</name>